<dbReference type="EMBL" id="BOMQ01000077">
    <property type="protein sequence ID" value="GIE53021.1"/>
    <property type="molecule type" value="Genomic_DNA"/>
</dbReference>
<dbReference type="AlphaFoldDB" id="A0A919JLZ2"/>
<dbReference type="RefSeq" id="WP_203774785.1">
    <property type="nucleotide sequence ID" value="NZ_BAAAYJ010000040.1"/>
</dbReference>
<keyword evidence="3" id="KW-1185">Reference proteome</keyword>
<sequence length="134" mass="13856">MSGPVENEPQHPLPAARAAAPGAVQAAAILLYVGGGLTVVFALAGLGSGAARSTAYMVYGLFYVGLAYGVQRGRRWARRAVLVLCAVGVALAGILLVTSGVSSAVSTVAWPLVYAILLSTDTARAWFRRDRPEA</sequence>
<feature type="transmembrane region" description="Helical" evidence="1">
    <location>
        <begin position="82"/>
        <end position="102"/>
    </location>
</feature>
<feature type="transmembrane region" description="Helical" evidence="1">
    <location>
        <begin position="53"/>
        <end position="70"/>
    </location>
</feature>
<accession>A0A919JLZ2</accession>
<organism evidence="2 3">
    <name type="scientific">Actinoplanes nipponensis</name>
    <dbReference type="NCBI Taxonomy" id="135950"/>
    <lineage>
        <taxon>Bacteria</taxon>
        <taxon>Bacillati</taxon>
        <taxon>Actinomycetota</taxon>
        <taxon>Actinomycetes</taxon>
        <taxon>Micromonosporales</taxon>
        <taxon>Micromonosporaceae</taxon>
        <taxon>Actinoplanes</taxon>
    </lineage>
</organism>
<evidence type="ECO:0000313" key="3">
    <source>
        <dbReference type="Proteomes" id="UP000647172"/>
    </source>
</evidence>
<evidence type="ECO:0000256" key="1">
    <source>
        <dbReference type="SAM" id="Phobius"/>
    </source>
</evidence>
<protein>
    <submittedName>
        <fullName evidence="2">Uncharacterized protein</fullName>
    </submittedName>
</protein>
<comment type="caution">
    <text evidence="2">The sequence shown here is derived from an EMBL/GenBank/DDBJ whole genome shotgun (WGS) entry which is preliminary data.</text>
</comment>
<dbReference type="Proteomes" id="UP000647172">
    <property type="component" value="Unassembled WGS sequence"/>
</dbReference>
<reference evidence="2" key="1">
    <citation type="submission" date="2021-01" db="EMBL/GenBank/DDBJ databases">
        <title>Whole genome shotgun sequence of Actinoplanes nipponensis NBRC 14063.</title>
        <authorList>
            <person name="Komaki H."/>
            <person name="Tamura T."/>
        </authorList>
    </citation>
    <scope>NUCLEOTIDE SEQUENCE</scope>
    <source>
        <strain evidence="2">NBRC 14063</strain>
    </source>
</reference>
<feature type="transmembrane region" description="Helical" evidence="1">
    <location>
        <begin position="108"/>
        <end position="127"/>
    </location>
</feature>
<gene>
    <name evidence="2" type="ORF">Ani05nite_65550</name>
</gene>
<keyword evidence="1" id="KW-0812">Transmembrane</keyword>
<keyword evidence="1" id="KW-1133">Transmembrane helix</keyword>
<keyword evidence="1" id="KW-0472">Membrane</keyword>
<feature type="transmembrane region" description="Helical" evidence="1">
    <location>
        <begin position="26"/>
        <end position="47"/>
    </location>
</feature>
<evidence type="ECO:0000313" key="2">
    <source>
        <dbReference type="EMBL" id="GIE53021.1"/>
    </source>
</evidence>
<proteinExistence type="predicted"/>
<name>A0A919JLZ2_9ACTN</name>